<evidence type="ECO:0000256" key="7">
    <source>
        <dbReference type="ARBA" id="ARBA00025067"/>
    </source>
</evidence>
<name>A0A3D9Z4I3_9HYPH</name>
<protein>
    <recommendedName>
        <fullName evidence="3 8">Dihydrofolate reductase</fullName>
        <ecNumber evidence="3 8">1.5.1.3</ecNumber>
    </recommendedName>
</protein>
<evidence type="ECO:0000256" key="3">
    <source>
        <dbReference type="ARBA" id="ARBA00012856"/>
    </source>
</evidence>
<evidence type="ECO:0000256" key="8">
    <source>
        <dbReference type="PIRNR" id="PIRNR000194"/>
    </source>
</evidence>
<dbReference type="GO" id="GO:0046655">
    <property type="term" value="P:folic acid metabolic process"/>
    <property type="evidence" value="ECO:0007669"/>
    <property type="project" value="TreeGrafter"/>
</dbReference>
<keyword evidence="4 8" id="KW-0554">One-carbon metabolism</keyword>
<evidence type="ECO:0000256" key="2">
    <source>
        <dbReference type="ARBA" id="ARBA00009539"/>
    </source>
</evidence>
<sequence>MSLPLVGVVAIADNGVIGQGNALPWHISADLKRFRALTLGKPLIMGRKTFASLGRALPGRETIVVTRDKSFVPPAGVFTAGDVDAALALGESRAKALGAPEIVIAGGGEIYAALIDRLDRLHVTYVHLAPPGDAYFPAIDWSHWREIFRQDHPKGEGADAAYAFVDYIHAD</sequence>
<dbReference type="GO" id="GO:0050661">
    <property type="term" value="F:NADP binding"/>
    <property type="evidence" value="ECO:0007669"/>
    <property type="project" value="InterPro"/>
</dbReference>
<feature type="domain" description="DHFR" evidence="10">
    <location>
        <begin position="4"/>
        <end position="169"/>
    </location>
</feature>
<evidence type="ECO:0000256" key="9">
    <source>
        <dbReference type="RuleBase" id="RU004474"/>
    </source>
</evidence>
<evidence type="ECO:0000313" key="11">
    <source>
        <dbReference type="EMBL" id="REF89208.1"/>
    </source>
</evidence>
<evidence type="ECO:0000256" key="6">
    <source>
        <dbReference type="ARBA" id="ARBA00023002"/>
    </source>
</evidence>
<comment type="similarity">
    <text evidence="2 8 9">Belongs to the dihydrofolate reductase family.</text>
</comment>
<dbReference type="PROSITE" id="PS51330">
    <property type="entry name" value="DHFR_2"/>
    <property type="match status" value="1"/>
</dbReference>
<dbReference type="GO" id="GO:0046452">
    <property type="term" value="P:dihydrofolate metabolic process"/>
    <property type="evidence" value="ECO:0007669"/>
    <property type="project" value="TreeGrafter"/>
</dbReference>
<evidence type="ECO:0000259" key="10">
    <source>
        <dbReference type="PROSITE" id="PS51330"/>
    </source>
</evidence>
<dbReference type="OrthoDB" id="9804315at2"/>
<dbReference type="PROSITE" id="PS00075">
    <property type="entry name" value="DHFR_1"/>
    <property type="match status" value="1"/>
</dbReference>
<keyword evidence="6 8" id="KW-0560">Oxidoreductase</keyword>
<comment type="catalytic activity">
    <reaction evidence="8">
        <text>(6S)-5,6,7,8-tetrahydrofolate + NADP(+) = 7,8-dihydrofolate + NADPH + H(+)</text>
        <dbReference type="Rhea" id="RHEA:15009"/>
        <dbReference type="ChEBI" id="CHEBI:15378"/>
        <dbReference type="ChEBI" id="CHEBI:57451"/>
        <dbReference type="ChEBI" id="CHEBI:57453"/>
        <dbReference type="ChEBI" id="CHEBI:57783"/>
        <dbReference type="ChEBI" id="CHEBI:58349"/>
        <dbReference type="EC" id="1.5.1.3"/>
    </reaction>
</comment>
<dbReference type="Proteomes" id="UP000256900">
    <property type="component" value="Unassembled WGS sequence"/>
</dbReference>
<dbReference type="Gene3D" id="3.40.430.10">
    <property type="entry name" value="Dihydrofolate Reductase, subunit A"/>
    <property type="match status" value="1"/>
</dbReference>
<dbReference type="PRINTS" id="PR00070">
    <property type="entry name" value="DHFR"/>
</dbReference>
<reference evidence="11 12" key="1">
    <citation type="submission" date="2018-08" db="EMBL/GenBank/DDBJ databases">
        <title>Genomic Encyclopedia of Type Strains, Phase IV (KMG-IV): sequencing the most valuable type-strain genomes for metagenomic binning, comparative biology and taxonomic classification.</title>
        <authorList>
            <person name="Goeker M."/>
        </authorList>
    </citation>
    <scope>NUCLEOTIDE SEQUENCE [LARGE SCALE GENOMIC DNA]</scope>
    <source>
        <strain evidence="11 12">BW863</strain>
    </source>
</reference>
<dbReference type="GO" id="GO:0005829">
    <property type="term" value="C:cytosol"/>
    <property type="evidence" value="ECO:0007669"/>
    <property type="project" value="TreeGrafter"/>
</dbReference>
<dbReference type="RefSeq" id="WP_115835010.1">
    <property type="nucleotide sequence ID" value="NZ_CP025086.1"/>
</dbReference>
<accession>A0A3D9Z4I3</accession>
<dbReference type="EC" id="1.5.1.3" evidence="3 8"/>
<dbReference type="GO" id="GO:0004146">
    <property type="term" value="F:dihydrofolate reductase activity"/>
    <property type="evidence" value="ECO:0007669"/>
    <property type="project" value="UniProtKB-EC"/>
</dbReference>
<evidence type="ECO:0000256" key="4">
    <source>
        <dbReference type="ARBA" id="ARBA00022563"/>
    </source>
</evidence>
<dbReference type="GO" id="GO:0006730">
    <property type="term" value="P:one-carbon metabolic process"/>
    <property type="evidence" value="ECO:0007669"/>
    <property type="project" value="UniProtKB-KW"/>
</dbReference>
<keyword evidence="12" id="KW-1185">Reference proteome</keyword>
<organism evidence="11 12">
    <name type="scientific">Methylovirgula ligni</name>
    <dbReference type="NCBI Taxonomy" id="569860"/>
    <lineage>
        <taxon>Bacteria</taxon>
        <taxon>Pseudomonadati</taxon>
        <taxon>Pseudomonadota</taxon>
        <taxon>Alphaproteobacteria</taxon>
        <taxon>Hyphomicrobiales</taxon>
        <taxon>Beijerinckiaceae</taxon>
        <taxon>Methylovirgula</taxon>
    </lineage>
</organism>
<dbReference type="AlphaFoldDB" id="A0A3D9Z4I3"/>
<keyword evidence="5 8" id="KW-0521">NADP</keyword>
<evidence type="ECO:0000256" key="1">
    <source>
        <dbReference type="ARBA" id="ARBA00004903"/>
    </source>
</evidence>
<dbReference type="PANTHER" id="PTHR48069:SF3">
    <property type="entry name" value="DIHYDROFOLATE REDUCTASE"/>
    <property type="match status" value="1"/>
</dbReference>
<dbReference type="InterPro" id="IPR024072">
    <property type="entry name" value="DHFR-like_dom_sf"/>
</dbReference>
<dbReference type="EMBL" id="QUMO01000001">
    <property type="protein sequence ID" value="REF89208.1"/>
    <property type="molecule type" value="Genomic_DNA"/>
</dbReference>
<comment type="pathway">
    <text evidence="1 8">Cofactor biosynthesis; tetrahydrofolate biosynthesis; 5,6,7,8-tetrahydrofolate from 7,8-dihydrofolate: step 1/1.</text>
</comment>
<dbReference type="Pfam" id="PF00186">
    <property type="entry name" value="DHFR_1"/>
    <property type="match status" value="1"/>
</dbReference>
<dbReference type="GO" id="GO:0046654">
    <property type="term" value="P:tetrahydrofolate biosynthetic process"/>
    <property type="evidence" value="ECO:0007669"/>
    <property type="project" value="UniProtKB-UniPathway"/>
</dbReference>
<dbReference type="PIRSF" id="PIRSF000194">
    <property type="entry name" value="DHFR"/>
    <property type="match status" value="1"/>
</dbReference>
<dbReference type="CDD" id="cd00209">
    <property type="entry name" value="DHFR"/>
    <property type="match status" value="1"/>
</dbReference>
<evidence type="ECO:0000313" key="12">
    <source>
        <dbReference type="Proteomes" id="UP000256900"/>
    </source>
</evidence>
<evidence type="ECO:0000256" key="5">
    <source>
        <dbReference type="ARBA" id="ARBA00022857"/>
    </source>
</evidence>
<comment type="caution">
    <text evidence="11">The sequence shown here is derived from an EMBL/GenBank/DDBJ whole genome shotgun (WGS) entry which is preliminary data.</text>
</comment>
<gene>
    <name evidence="11" type="ORF">DES32_0426</name>
</gene>
<dbReference type="InterPro" id="IPR017925">
    <property type="entry name" value="DHFR_CS"/>
</dbReference>
<dbReference type="PANTHER" id="PTHR48069">
    <property type="entry name" value="DIHYDROFOLATE REDUCTASE"/>
    <property type="match status" value="1"/>
</dbReference>
<dbReference type="InterPro" id="IPR001796">
    <property type="entry name" value="DHFR_dom"/>
</dbReference>
<dbReference type="InterPro" id="IPR012259">
    <property type="entry name" value="DHFR"/>
</dbReference>
<comment type="function">
    <text evidence="7 8">Key enzyme in folate metabolism. Catalyzes an essential reaction for de novo glycine and purine synthesis, and for DNA precursor synthesis.</text>
</comment>
<dbReference type="SUPFAM" id="SSF53597">
    <property type="entry name" value="Dihydrofolate reductase-like"/>
    <property type="match status" value="1"/>
</dbReference>
<dbReference type="UniPathway" id="UPA00077">
    <property type="reaction ID" value="UER00158"/>
</dbReference>
<proteinExistence type="inferred from homology"/>